<evidence type="ECO:0000256" key="1">
    <source>
        <dbReference type="SAM" id="Phobius"/>
    </source>
</evidence>
<comment type="caution">
    <text evidence="2">The sequence shown here is derived from an EMBL/GenBank/DDBJ whole genome shotgun (WGS) entry which is preliminary data.</text>
</comment>
<evidence type="ECO:0000313" key="3">
    <source>
        <dbReference type="Proteomes" id="UP000654257"/>
    </source>
</evidence>
<evidence type="ECO:0000313" key="2">
    <source>
        <dbReference type="EMBL" id="GGG12973.1"/>
    </source>
</evidence>
<sequence>MRKALDGAVLTLLGAAGLFNGTALVSDSSGRTLGLRVDMLPAWHTWDYRWAGLFVLVALGIAPLVCGAAILVDFPNTTRPVVGIGILTVGWVLWQIIVLEVHAPTVQVVLAAAGVFLIVRPHMGTRRVVRRADNSSR</sequence>
<keyword evidence="1" id="KW-1133">Transmembrane helix</keyword>
<proteinExistence type="predicted"/>
<dbReference type="AlphaFoldDB" id="A0A917D7D2"/>
<gene>
    <name evidence="2" type="ORF">GCM10007304_28700</name>
</gene>
<dbReference type="RefSeq" id="WP_188545539.1">
    <property type="nucleotide sequence ID" value="NZ_BMCU01000003.1"/>
</dbReference>
<keyword evidence="1" id="KW-0812">Transmembrane</keyword>
<reference evidence="2" key="1">
    <citation type="journal article" date="2014" name="Int. J. Syst. Evol. Microbiol.">
        <title>Complete genome sequence of Corynebacterium casei LMG S-19264T (=DSM 44701T), isolated from a smear-ripened cheese.</title>
        <authorList>
            <consortium name="US DOE Joint Genome Institute (JGI-PGF)"/>
            <person name="Walter F."/>
            <person name="Albersmeier A."/>
            <person name="Kalinowski J."/>
            <person name="Ruckert C."/>
        </authorList>
    </citation>
    <scope>NUCLEOTIDE SEQUENCE</scope>
    <source>
        <strain evidence="2">CCM 7905</strain>
    </source>
</reference>
<feature type="transmembrane region" description="Helical" evidence="1">
    <location>
        <begin position="50"/>
        <end position="74"/>
    </location>
</feature>
<reference evidence="2" key="2">
    <citation type="submission" date="2020-09" db="EMBL/GenBank/DDBJ databases">
        <authorList>
            <person name="Sun Q."/>
            <person name="Sedlacek I."/>
        </authorList>
    </citation>
    <scope>NUCLEOTIDE SEQUENCE</scope>
    <source>
        <strain evidence="2">CCM 7905</strain>
    </source>
</reference>
<accession>A0A917D7D2</accession>
<dbReference type="Proteomes" id="UP000654257">
    <property type="component" value="Unassembled WGS sequence"/>
</dbReference>
<feature type="transmembrane region" description="Helical" evidence="1">
    <location>
        <begin position="105"/>
        <end position="123"/>
    </location>
</feature>
<organism evidence="2 3">
    <name type="scientific">Rhodococcoides trifolii</name>
    <dbReference type="NCBI Taxonomy" id="908250"/>
    <lineage>
        <taxon>Bacteria</taxon>
        <taxon>Bacillati</taxon>
        <taxon>Actinomycetota</taxon>
        <taxon>Actinomycetes</taxon>
        <taxon>Mycobacteriales</taxon>
        <taxon>Nocardiaceae</taxon>
        <taxon>Rhodococcoides</taxon>
    </lineage>
</organism>
<protein>
    <submittedName>
        <fullName evidence="2">Uncharacterized protein</fullName>
    </submittedName>
</protein>
<feature type="transmembrane region" description="Helical" evidence="1">
    <location>
        <begin position="81"/>
        <end position="99"/>
    </location>
</feature>
<keyword evidence="3" id="KW-1185">Reference proteome</keyword>
<dbReference type="EMBL" id="BMCU01000003">
    <property type="protein sequence ID" value="GGG12973.1"/>
    <property type="molecule type" value="Genomic_DNA"/>
</dbReference>
<keyword evidence="1" id="KW-0472">Membrane</keyword>
<name>A0A917D7D2_9NOCA</name>